<dbReference type="Gene3D" id="3.40.190.290">
    <property type="match status" value="1"/>
</dbReference>
<dbReference type="InterPro" id="IPR036390">
    <property type="entry name" value="WH_DNA-bd_sf"/>
</dbReference>
<dbReference type="Pfam" id="PF03466">
    <property type="entry name" value="LysR_substrate"/>
    <property type="match status" value="1"/>
</dbReference>
<evidence type="ECO:0000256" key="3">
    <source>
        <dbReference type="ARBA" id="ARBA00023125"/>
    </source>
</evidence>
<keyword evidence="2" id="KW-0805">Transcription regulation</keyword>
<keyword evidence="4" id="KW-0804">Transcription</keyword>
<sequence length="293" mass="32008">MNRTTLEQWRMLQAVVDHGGFAQAASAIHKSQSTINHAVHKLQDQLGLPLLEVVGRKARLTPAGELMLRRAGQLLDQAGQLETLAGSLAQGTEAEIRIAVDEIFPYEQLACALHNLSREFPNTRVQLFETVLSGGPEMLLAAQVDLLIAGRVPEGFLGEALMRVEFVAVAAHNHPLLQVNRPLNLQDLAGQRQIVVRDSALGQRVDAGWLGAEQRWTVSHIATSVDMIRRGMGFAWLPRSRVGDALASGELAELPLQQGALRYAELYLTYADPEKVGPATTHLAELLRHPPAT</sequence>
<keyword evidence="7" id="KW-1185">Reference proteome</keyword>
<accession>A0A5C8ZKL2</accession>
<dbReference type="AlphaFoldDB" id="A0A5C8ZKL2"/>
<gene>
    <name evidence="6" type="ORF">FVW59_18390</name>
</gene>
<dbReference type="GO" id="GO:0003700">
    <property type="term" value="F:DNA-binding transcription factor activity"/>
    <property type="evidence" value="ECO:0007669"/>
    <property type="project" value="InterPro"/>
</dbReference>
<proteinExistence type="inferred from homology"/>
<dbReference type="OrthoDB" id="6988449at2"/>
<dbReference type="InterPro" id="IPR000847">
    <property type="entry name" value="LysR_HTH_N"/>
</dbReference>
<reference evidence="6 7" key="1">
    <citation type="submission" date="2019-08" db="EMBL/GenBank/DDBJ databases">
        <title>Parahaliea maris sp. nov., isolated from the surface seawater.</title>
        <authorList>
            <person name="Liu Y."/>
        </authorList>
    </citation>
    <scope>NUCLEOTIDE SEQUENCE [LARGE SCALE GENOMIC DNA]</scope>
    <source>
        <strain evidence="6 7">S2-26</strain>
    </source>
</reference>
<evidence type="ECO:0000313" key="6">
    <source>
        <dbReference type="EMBL" id="TXS89096.1"/>
    </source>
</evidence>
<dbReference type="Gene3D" id="1.10.10.10">
    <property type="entry name" value="Winged helix-like DNA-binding domain superfamily/Winged helix DNA-binding domain"/>
    <property type="match status" value="1"/>
</dbReference>
<dbReference type="Pfam" id="PF00126">
    <property type="entry name" value="HTH_1"/>
    <property type="match status" value="1"/>
</dbReference>
<evidence type="ECO:0000256" key="4">
    <source>
        <dbReference type="ARBA" id="ARBA00023163"/>
    </source>
</evidence>
<dbReference type="SUPFAM" id="SSF53850">
    <property type="entry name" value="Periplasmic binding protein-like II"/>
    <property type="match status" value="1"/>
</dbReference>
<dbReference type="InterPro" id="IPR036388">
    <property type="entry name" value="WH-like_DNA-bd_sf"/>
</dbReference>
<dbReference type="Proteomes" id="UP000321933">
    <property type="component" value="Unassembled WGS sequence"/>
</dbReference>
<dbReference type="InterPro" id="IPR005119">
    <property type="entry name" value="LysR_subst-bd"/>
</dbReference>
<name>A0A5C8ZKL2_9GAMM</name>
<evidence type="ECO:0000256" key="2">
    <source>
        <dbReference type="ARBA" id="ARBA00023015"/>
    </source>
</evidence>
<keyword evidence="3" id="KW-0238">DNA-binding</keyword>
<evidence type="ECO:0000256" key="1">
    <source>
        <dbReference type="ARBA" id="ARBA00009437"/>
    </source>
</evidence>
<feature type="domain" description="HTH lysR-type" evidence="5">
    <location>
        <begin position="4"/>
        <end position="61"/>
    </location>
</feature>
<dbReference type="GO" id="GO:0000976">
    <property type="term" value="F:transcription cis-regulatory region binding"/>
    <property type="evidence" value="ECO:0007669"/>
    <property type="project" value="TreeGrafter"/>
</dbReference>
<dbReference type="PANTHER" id="PTHR30126:SF88">
    <property type="entry name" value="TRANSCRIPTIONAL REGULATOR-RELATED"/>
    <property type="match status" value="1"/>
</dbReference>
<comment type="similarity">
    <text evidence="1">Belongs to the LysR transcriptional regulatory family.</text>
</comment>
<organism evidence="6 7">
    <name type="scientific">Parahaliea aestuarii</name>
    <dbReference type="NCBI Taxonomy" id="1852021"/>
    <lineage>
        <taxon>Bacteria</taxon>
        <taxon>Pseudomonadati</taxon>
        <taxon>Pseudomonadota</taxon>
        <taxon>Gammaproteobacteria</taxon>
        <taxon>Cellvibrionales</taxon>
        <taxon>Halieaceae</taxon>
        <taxon>Parahaliea</taxon>
    </lineage>
</organism>
<dbReference type="RefSeq" id="WP_148065848.1">
    <property type="nucleotide sequence ID" value="NZ_VRYZ01000010.1"/>
</dbReference>
<dbReference type="EMBL" id="VRYZ01000010">
    <property type="protein sequence ID" value="TXS89096.1"/>
    <property type="molecule type" value="Genomic_DNA"/>
</dbReference>
<dbReference type="PROSITE" id="PS50931">
    <property type="entry name" value="HTH_LYSR"/>
    <property type="match status" value="1"/>
</dbReference>
<protein>
    <submittedName>
        <fullName evidence="6">LysR family transcriptional regulator</fullName>
    </submittedName>
</protein>
<evidence type="ECO:0000259" key="5">
    <source>
        <dbReference type="PROSITE" id="PS50931"/>
    </source>
</evidence>
<dbReference type="PANTHER" id="PTHR30126">
    <property type="entry name" value="HTH-TYPE TRANSCRIPTIONAL REGULATOR"/>
    <property type="match status" value="1"/>
</dbReference>
<evidence type="ECO:0000313" key="7">
    <source>
        <dbReference type="Proteomes" id="UP000321933"/>
    </source>
</evidence>
<dbReference type="SUPFAM" id="SSF46785">
    <property type="entry name" value="Winged helix' DNA-binding domain"/>
    <property type="match status" value="1"/>
</dbReference>
<comment type="caution">
    <text evidence="6">The sequence shown here is derived from an EMBL/GenBank/DDBJ whole genome shotgun (WGS) entry which is preliminary data.</text>
</comment>